<dbReference type="Proteomes" id="UP000184499">
    <property type="component" value="Unassembled WGS sequence"/>
</dbReference>
<protein>
    <submittedName>
        <fullName evidence="2">Uncharacterized protein</fullName>
    </submittedName>
</protein>
<dbReference type="RefSeq" id="XP_067484651.1">
    <property type="nucleotide sequence ID" value="XM_067620282.1"/>
</dbReference>
<dbReference type="OrthoDB" id="10386690at2759"/>
<gene>
    <name evidence="2" type="ORF">ASPBRDRAFT_190712</name>
</gene>
<evidence type="ECO:0000313" key="3">
    <source>
        <dbReference type="Proteomes" id="UP000184499"/>
    </source>
</evidence>
<feature type="compositionally biased region" description="Polar residues" evidence="1">
    <location>
        <begin position="10"/>
        <end position="23"/>
    </location>
</feature>
<feature type="compositionally biased region" description="Polar residues" evidence="1">
    <location>
        <begin position="37"/>
        <end position="48"/>
    </location>
</feature>
<proteinExistence type="predicted"/>
<dbReference type="GeneID" id="93572770"/>
<evidence type="ECO:0000313" key="2">
    <source>
        <dbReference type="EMBL" id="OJJ77404.1"/>
    </source>
</evidence>
<sequence>MLGVDHDRQQNSNGPQNRVTYSGGSPRGPSTAWRVATSPSSLVNSQFCPPQPPPISPRVASPPVSATTIIDGRIIDHPHRQGTRTMTILHGMNRDEPNVGHAASVGAAGSRRCQGHFGRNGGHTRPGGDLHVEDMRHGHNGQSCGRLLHQRARQMSERARLFGLGMEVTGSRGRWSGPG</sequence>
<evidence type="ECO:0000256" key="1">
    <source>
        <dbReference type="SAM" id="MobiDB-lite"/>
    </source>
</evidence>
<organism evidence="2 3">
    <name type="scientific">Aspergillus brasiliensis (strain CBS 101740 / IMI 381727 / IBT 21946)</name>
    <dbReference type="NCBI Taxonomy" id="767769"/>
    <lineage>
        <taxon>Eukaryota</taxon>
        <taxon>Fungi</taxon>
        <taxon>Dikarya</taxon>
        <taxon>Ascomycota</taxon>
        <taxon>Pezizomycotina</taxon>
        <taxon>Eurotiomycetes</taxon>
        <taxon>Eurotiomycetidae</taxon>
        <taxon>Eurotiales</taxon>
        <taxon>Aspergillaceae</taxon>
        <taxon>Aspergillus</taxon>
        <taxon>Aspergillus subgen. Circumdati</taxon>
    </lineage>
</organism>
<keyword evidence="3" id="KW-1185">Reference proteome</keyword>
<name>A0A1L9V0C7_ASPBC</name>
<accession>A0A1L9V0C7</accession>
<feature type="region of interest" description="Disordered" evidence="1">
    <location>
        <begin position="1"/>
        <end position="63"/>
    </location>
</feature>
<dbReference type="EMBL" id="KV878679">
    <property type="protein sequence ID" value="OJJ77404.1"/>
    <property type="molecule type" value="Genomic_DNA"/>
</dbReference>
<dbReference type="AlphaFoldDB" id="A0A1L9V0C7"/>
<dbReference type="VEuPathDB" id="FungiDB:ASPBRDRAFT_190712"/>
<reference evidence="3" key="1">
    <citation type="journal article" date="2017" name="Genome Biol.">
        <title>Comparative genomics reveals high biological diversity and specific adaptations in the industrially and medically important fungal genus Aspergillus.</title>
        <authorList>
            <person name="de Vries R.P."/>
            <person name="Riley R."/>
            <person name="Wiebenga A."/>
            <person name="Aguilar-Osorio G."/>
            <person name="Amillis S."/>
            <person name="Uchima C.A."/>
            <person name="Anderluh G."/>
            <person name="Asadollahi M."/>
            <person name="Askin M."/>
            <person name="Barry K."/>
            <person name="Battaglia E."/>
            <person name="Bayram O."/>
            <person name="Benocci T."/>
            <person name="Braus-Stromeyer S.A."/>
            <person name="Caldana C."/>
            <person name="Canovas D."/>
            <person name="Cerqueira G.C."/>
            <person name="Chen F."/>
            <person name="Chen W."/>
            <person name="Choi C."/>
            <person name="Clum A."/>
            <person name="Dos Santos R.A."/>
            <person name="Damasio A.R."/>
            <person name="Diallinas G."/>
            <person name="Emri T."/>
            <person name="Fekete E."/>
            <person name="Flipphi M."/>
            <person name="Freyberg S."/>
            <person name="Gallo A."/>
            <person name="Gournas C."/>
            <person name="Habgood R."/>
            <person name="Hainaut M."/>
            <person name="Harispe M.L."/>
            <person name="Henrissat B."/>
            <person name="Hilden K.S."/>
            <person name="Hope R."/>
            <person name="Hossain A."/>
            <person name="Karabika E."/>
            <person name="Karaffa L."/>
            <person name="Karanyi Z."/>
            <person name="Krasevec N."/>
            <person name="Kuo A."/>
            <person name="Kusch H."/>
            <person name="LaButti K."/>
            <person name="Lagendijk E.L."/>
            <person name="Lapidus A."/>
            <person name="Levasseur A."/>
            <person name="Lindquist E."/>
            <person name="Lipzen A."/>
            <person name="Logrieco A.F."/>
            <person name="MacCabe A."/>
            <person name="Maekelae M.R."/>
            <person name="Malavazi I."/>
            <person name="Melin P."/>
            <person name="Meyer V."/>
            <person name="Mielnichuk N."/>
            <person name="Miskei M."/>
            <person name="Molnar A.P."/>
            <person name="Mule G."/>
            <person name="Ngan C.Y."/>
            <person name="Orejas M."/>
            <person name="Orosz E."/>
            <person name="Ouedraogo J.P."/>
            <person name="Overkamp K.M."/>
            <person name="Park H.-S."/>
            <person name="Perrone G."/>
            <person name="Piumi F."/>
            <person name="Punt P.J."/>
            <person name="Ram A.F."/>
            <person name="Ramon A."/>
            <person name="Rauscher S."/>
            <person name="Record E."/>
            <person name="Riano-Pachon D.M."/>
            <person name="Robert V."/>
            <person name="Roehrig J."/>
            <person name="Ruller R."/>
            <person name="Salamov A."/>
            <person name="Salih N.S."/>
            <person name="Samson R.A."/>
            <person name="Sandor E."/>
            <person name="Sanguinetti M."/>
            <person name="Schuetze T."/>
            <person name="Sepcic K."/>
            <person name="Shelest E."/>
            <person name="Sherlock G."/>
            <person name="Sophianopoulou V."/>
            <person name="Squina F.M."/>
            <person name="Sun H."/>
            <person name="Susca A."/>
            <person name="Todd R.B."/>
            <person name="Tsang A."/>
            <person name="Unkles S.E."/>
            <person name="van de Wiele N."/>
            <person name="van Rossen-Uffink D."/>
            <person name="Oliveira J.V."/>
            <person name="Vesth T.C."/>
            <person name="Visser J."/>
            <person name="Yu J.-H."/>
            <person name="Zhou M."/>
            <person name="Andersen M.R."/>
            <person name="Archer D.B."/>
            <person name="Baker S.E."/>
            <person name="Benoit I."/>
            <person name="Brakhage A.A."/>
            <person name="Braus G.H."/>
            <person name="Fischer R."/>
            <person name="Frisvad J.C."/>
            <person name="Goldman G.H."/>
            <person name="Houbraken J."/>
            <person name="Oakley B."/>
            <person name="Pocsi I."/>
            <person name="Scazzocchio C."/>
            <person name="Seiboth B."/>
            <person name="vanKuyk P.A."/>
            <person name="Wortman J."/>
            <person name="Dyer P.S."/>
            <person name="Grigoriev I.V."/>
        </authorList>
    </citation>
    <scope>NUCLEOTIDE SEQUENCE [LARGE SCALE GENOMIC DNA]</scope>
    <source>
        <strain evidence="3">CBS 101740 / IMI 381727 / IBT 21946</strain>
    </source>
</reference>